<dbReference type="InterPro" id="IPR018181">
    <property type="entry name" value="Heat_shock_70_CS"/>
</dbReference>
<evidence type="ECO:0000256" key="6">
    <source>
        <dbReference type="RuleBase" id="RU003322"/>
    </source>
</evidence>
<dbReference type="GO" id="GO:0016020">
    <property type="term" value="C:membrane"/>
    <property type="evidence" value="ECO:0007669"/>
    <property type="project" value="UniProtKB-ARBA"/>
</dbReference>
<gene>
    <name evidence="7" type="ORF">DIURU_004836</name>
</gene>
<dbReference type="Gene3D" id="1.20.1270.10">
    <property type="match status" value="1"/>
</dbReference>
<dbReference type="SUPFAM" id="SSF100934">
    <property type="entry name" value="Heat shock protein 70kD (HSP70), C-terminal subdomain"/>
    <property type="match status" value="1"/>
</dbReference>
<dbReference type="Gene3D" id="2.60.34.10">
    <property type="entry name" value="Substrate Binding Domain Of DNAk, Chain A, domain 1"/>
    <property type="match status" value="1"/>
</dbReference>
<dbReference type="Gene3D" id="3.30.420.40">
    <property type="match status" value="2"/>
</dbReference>
<dbReference type="GO" id="GO:0009277">
    <property type="term" value="C:fungal-type cell wall"/>
    <property type="evidence" value="ECO:0007669"/>
    <property type="project" value="UniProtKB-ARBA"/>
</dbReference>
<dbReference type="GO" id="GO:0140662">
    <property type="term" value="F:ATP-dependent protein folding chaperone"/>
    <property type="evidence" value="ECO:0007669"/>
    <property type="project" value="InterPro"/>
</dbReference>
<dbReference type="Gene3D" id="3.90.640.10">
    <property type="entry name" value="Actin, Chain A, domain 4"/>
    <property type="match status" value="1"/>
</dbReference>
<keyword evidence="3 6" id="KW-0547">Nucleotide-binding</keyword>
<dbReference type="InterPro" id="IPR043129">
    <property type="entry name" value="ATPase_NBD"/>
</dbReference>
<comment type="caution">
    <text evidence="7">The sequence shown here is derived from an EMBL/GenBank/DDBJ whole genome shotgun (WGS) entry which is preliminary data.</text>
</comment>
<dbReference type="InterPro" id="IPR029047">
    <property type="entry name" value="HSP70_peptide-bd_sf"/>
</dbReference>
<dbReference type="FunFam" id="3.90.640.10:FF:000002">
    <property type="entry name" value="Heat shock 70 kDa"/>
    <property type="match status" value="1"/>
</dbReference>
<evidence type="ECO:0000313" key="7">
    <source>
        <dbReference type="EMBL" id="KAA8897983.1"/>
    </source>
</evidence>
<organism evidence="7 8">
    <name type="scientific">Diutina rugosa</name>
    <name type="common">Yeast</name>
    <name type="synonym">Candida rugosa</name>
    <dbReference type="NCBI Taxonomy" id="5481"/>
    <lineage>
        <taxon>Eukaryota</taxon>
        <taxon>Fungi</taxon>
        <taxon>Dikarya</taxon>
        <taxon>Ascomycota</taxon>
        <taxon>Saccharomycotina</taxon>
        <taxon>Pichiomycetes</taxon>
        <taxon>Debaryomycetaceae</taxon>
        <taxon>Diutina</taxon>
    </lineage>
</organism>
<dbReference type="FunFam" id="3.30.420.40:FF:000026">
    <property type="entry name" value="Heat shock protein 70"/>
    <property type="match status" value="1"/>
</dbReference>
<accession>A0A642UF78</accession>
<dbReference type="GO" id="GO:0005524">
    <property type="term" value="F:ATP binding"/>
    <property type="evidence" value="ECO:0007669"/>
    <property type="project" value="UniProtKB-KW"/>
</dbReference>
<comment type="subcellular location">
    <subcellularLocation>
        <location evidence="1">Secreted</location>
        <location evidence="1">Cell wall</location>
    </subcellularLocation>
</comment>
<evidence type="ECO:0000256" key="4">
    <source>
        <dbReference type="ARBA" id="ARBA00022840"/>
    </source>
</evidence>
<protein>
    <recommendedName>
        <fullName evidence="9">Heat shock protein 70</fullName>
    </recommendedName>
</protein>
<dbReference type="VEuPathDB" id="FungiDB:DIURU_004836"/>
<dbReference type="Pfam" id="PF00012">
    <property type="entry name" value="HSP70"/>
    <property type="match status" value="1"/>
</dbReference>
<reference evidence="7 8" key="1">
    <citation type="submission" date="2019-07" db="EMBL/GenBank/DDBJ databases">
        <title>Genome assembly of two rare yeast pathogens: Diutina rugosa and Trichomonascus ciferrii.</title>
        <authorList>
            <person name="Mixao V."/>
            <person name="Saus E."/>
            <person name="Hansen A."/>
            <person name="Lass-Flor C."/>
            <person name="Gabaldon T."/>
        </authorList>
    </citation>
    <scope>NUCLEOTIDE SEQUENCE [LARGE SCALE GENOMIC DNA]</scope>
    <source>
        <strain evidence="7 8">CBS 613</strain>
    </source>
</reference>
<dbReference type="InterPro" id="IPR013126">
    <property type="entry name" value="Hsp_70_fam"/>
</dbReference>
<evidence type="ECO:0000256" key="5">
    <source>
        <dbReference type="ARBA" id="ARBA00022990"/>
    </source>
</evidence>
<dbReference type="EMBL" id="SWFT01000149">
    <property type="protein sequence ID" value="KAA8897983.1"/>
    <property type="molecule type" value="Genomic_DNA"/>
</dbReference>
<dbReference type="RefSeq" id="XP_034010240.1">
    <property type="nucleotide sequence ID" value="XM_034157753.1"/>
</dbReference>
<evidence type="ECO:0000313" key="8">
    <source>
        <dbReference type="Proteomes" id="UP000449547"/>
    </source>
</evidence>
<keyword evidence="5" id="KW-0007">Acetylation</keyword>
<dbReference type="PANTHER" id="PTHR19375">
    <property type="entry name" value="HEAT SHOCK PROTEIN 70KDA"/>
    <property type="match status" value="1"/>
</dbReference>
<sequence length="638" mass="71206">MGIAVGIDLGTTNSCVARFANDRCDIIVNDLGNRTTPSIVAFNNKERLFGDVAKVQMALNPANTVYDVKRLIGRRFADPEVRHDMKHLQYKVFEQNGKPMVEVKFKEELKVFSPEEISSMILGKMREVAETSLGERVTDAVVTVPAYFNNSQRQATKDSAKMAGLNVLQIINEPTAAAITYSMNKVDHTKSKQIVLIFDLGGGTFDLSLLTINKGVFRVMTTAGDTHLGGEDFNSRLVNHFIAEVERKTRKDLTGNLRALRRLRSACERVKIRLSSSTEASFQIDCLFKGFDLDTSITRTKFEELCDDLFKITMNLTQKVLENARIDKSQINEIVLVGGSTRIPKIQNLISTYFGKKPNHSVNPDEAVAYGAGVQAAILSGDSSALIQSVDLRDVTSLSLGVKNYSGLMTTLIPRNSVIPIKVTKRFTTHRDHQTVVSFSVFEGDRAQSKDNNFLGKCIMSNFPPASRGVPSFAVTFDLDIDGILNVSAIDRSTGKSQEVAIDYYKKRSSQDEIYRMIAESKMYKEEDEAVVARVNAKVDLEKYLYFLKNSFNPRSTNNISYFEQQILEKEIEDSELWLQDSQAASQNDFVAHHKALKSVADPIMFKEIPEVRIRAEADTEILCEGANSVEEVDLTCA</sequence>
<keyword evidence="2" id="KW-0964">Secreted</keyword>
<dbReference type="SUPFAM" id="SSF53067">
    <property type="entry name" value="Actin-like ATPase domain"/>
    <property type="match status" value="2"/>
</dbReference>
<evidence type="ECO:0000256" key="1">
    <source>
        <dbReference type="ARBA" id="ARBA00004191"/>
    </source>
</evidence>
<dbReference type="Gene3D" id="3.30.30.30">
    <property type="match status" value="1"/>
</dbReference>
<dbReference type="AlphaFoldDB" id="A0A642UF78"/>
<keyword evidence="8" id="KW-1185">Reference proteome</keyword>
<dbReference type="GeneID" id="54783487"/>
<dbReference type="OrthoDB" id="2401965at2759"/>
<dbReference type="SUPFAM" id="SSF100920">
    <property type="entry name" value="Heat shock protein 70kD (HSP70), peptide-binding domain"/>
    <property type="match status" value="1"/>
</dbReference>
<proteinExistence type="inferred from homology"/>
<keyword evidence="2" id="KW-0134">Cell wall</keyword>
<evidence type="ECO:0000256" key="2">
    <source>
        <dbReference type="ARBA" id="ARBA00022512"/>
    </source>
</evidence>
<dbReference type="PROSITE" id="PS00329">
    <property type="entry name" value="HSP70_2"/>
    <property type="match status" value="1"/>
</dbReference>
<dbReference type="PROSITE" id="PS00297">
    <property type="entry name" value="HSP70_1"/>
    <property type="match status" value="1"/>
</dbReference>
<dbReference type="FunFam" id="3.30.30.30:FF:000001">
    <property type="entry name" value="heat shock 70 kDa protein-like"/>
    <property type="match status" value="1"/>
</dbReference>
<name>A0A642UF78_DIURU</name>
<evidence type="ECO:0008006" key="9">
    <source>
        <dbReference type="Google" id="ProtNLM"/>
    </source>
</evidence>
<dbReference type="PRINTS" id="PR00301">
    <property type="entry name" value="HEATSHOCK70"/>
</dbReference>
<dbReference type="Proteomes" id="UP000449547">
    <property type="component" value="Unassembled WGS sequence"/>
</dbReference>
<dbReference type="InterPro" id="IPR029048">
    <property type="entry name" value="HSP70_C_sf"/>
</dbReference>
<keyword evidence="4 6" id="KW-0067">ATP-binding</keyword>
<evidence type="ECO:0000256" key="3">
    <source>
        <dbReference type="ARBA" id="ARBA00022741"/>
    </source>
</evidence>
<comment type="similarity">
    <text evidence="6">Belongs to the heat shock protein 70 family.</text>
</comment>